<gene>
    <name evidence="1" type="ORF">P5673_008019</name>
</gene>
<evidence type="ECO:0000313" key="2">
    <source>
        <dbReference type="Proteomes" id="UP001249851"/>
    </source>
</evidence>
<comment type="caution">
    <text evidence="1">The sequence shown here is derived from an EMBL/GenBank/DDBJ whole genome shotgun (WGS) entry which is preliminary data.</text>
</comment>
<keyword evidence="2" id="KW-1185">Reference proteome</keyword>
<reference evidence="1" key="2">
    <citation type="journal article" date="2023" name="Science">
        <title>Genomic signatures of disease resistance in endangered staghorn corals.</title>
        <authorList>
            <person name="Vollmer S.V."/>
            <person name="Selwyn J.D."/>
            <person name="Despard B.A."/>
            <person name="Roesel C.L."/>
        </authorList>
    </citation>
    <scope>NUCLEOTIDE SEQUENCE</scope>
    <source>
        <strain evidence="1">K2</strain>
    </source>
</reference>
<dbReference type="Proteomes" id="UP001249851">
    <property type="component" value="Unassembled WGS sequence"/>
</dbReference>
<dbReference type="AlphaFoldDB" id="A0AAD9QVX1"/>
<organism evidence="1 2">
    <name type="scientific">Acropora cervicornis</name>
    <name type="common">Staghorn coral</name>
    <dbReference type="NCBI Taxonomy" id="6130"/>
    <lineage>
        <taxon>Eukaryota</taxon>
        <taxon>Metazoa</taxon>
        <taxon>Cnidaria</taxon>
        <taxon>Anthozoa</taxon>
        <taxon>Hexacorallia</taxon>
        <taxon>Scleractinia</taxon>
        <taxon>Astrocoeniina</taxon>
        <taxon>Acroporidae</taxon>
        <taxon>Acropora</taxon>
    </lineage>
</organism>
<proteinExistence type="predicted"/>
<reference evidence="1" key="1">
    <citation type="journal article" date="2023" name="G3 (Bethesda)">
        <title>Whole genome assembly and annotation of the endangered Caribbean coral Acropora cervicornis.</title>
        <authorList>
            <person name="Selwyn J.D."/>
            <person name="Vollmer S.V."/>
        </authorList>
    </citation>
    <scope>NUCLEOTIDE SEQUENCE</scope>
    <source>
        <strain evidence="1">K2</strain>
    </source>
</reference>
<name>A0AAD9QVX1_ACRCE</name>
<evidence type="ECO:0000313" key="1">
    <source>
        <dbReference type="EMBL" id="KAK2568090.1"/>
    </source>
</evidence>
<dbReference type="EMBL" id="JARQWQ010000013">
    <property type="protein sequence ID" value="KAK2568090.1"/>
    <property type="molecule type" value="Genomic_DNA"/>
</dbReference>
<sequence>MHRYQPPIRQRTVEEIVLRIEGNPKNMTKVKFKDGHSVSQEPMLYFPFSMSRKVNLEK</sequence>
<accession>A0AAD9QVX1</accession>
<protein>
    <submittedName>
        <fullName evidence="1">Uncharacterized protein</fullName>
    </submittedName>
</protein>